<sequence>GNNSYKIDLSASLRKRGIHDVFHASLLRIYIPNDDRLFPGRTDTQIWDFEESDNEWTVEQICSHSGAGIHALFEVEWKSGDKTWLPYHQISHLVALEHYFELLGISDISGLKSSQLETTLEDPQIKLGGI</sequence>
<dbReference type="InterPro" id="IPR016197">
    <property type="entry name" value="Chromo-like_dom_sf"/>
</dbReference>
<name>A0A9P5WZG9_9AGAR</name>
<organism evidence="1 2">
    <name type="scientific">Macrolepiota fuliginosa MF-IS2</name>
    <dbReference type="NCBI Taxonomy" id="1400762"/>
    <lineage>
        <taxon>Eukaryota</taxon>
        <taxon>Fungi</taxon>
        <taxon>Dikarya</taxon>
        <taxon>Basidiomycota</taxon>
        <taxon>Agaricomycotina</taxon>
        <taxon>Agaricomycetes</taxon>
        <taxon>Agaricomycetidae</taxon>
        <taxon>Agaricales</taxon>
        <taxon>Agaricineae</taxon>
        <taxon>Agaricaceae</taxon>
        <taxon>Macrolepiota</taxon>
    </lineage>
</organism>
<gene>
    <name evidence="1" type="ORF">P691DRAFT_613505</name>
</gene>
<dbReference type="AlphaFoldDB" id="A0A9P5WZG9"/>
<evidence type="ECO:0000313" key="2">
    <source>
        <dbReference type="Proteomes" id="UP000807342"/>
    </source>
</evidence>
<evidence type="ECO:0000313" key="1">
    <source>
        <dbReference type="EMBL" id="KAF9441407.1"/>
    </source>
</evidence>
<feature type="non-terminal residue" evidence="1">
    <location>
        <position position="130"/>
    </location>
</feature>
<keyword evidence="2" id="KW-1185">Reference proteome</keyword>
<proteinExistence type="predicted"/>
<comment type="caution">
    <text evidence="1">The sequence shown here is derived from an EMBL/GenBank/DDBJ whole genome shotgun (WGS) entry which is preliminary data.</text>
</comment>
<dbReference type="EMBL" id="MU151919">
    <property type="protein sequence ID" value="KAF9441407.1"/>
    <property type="molecule type" value="Genomic_DNA"/>
</dbReference>
<dbReference type="OrthoDB" id="3211671at2759"/>
<evidence type="ECO:0008006" key="3">
    <source>
        <dbReference type="Google" id="ProtNLM"/>
    </source>
</evidence>
<reference evidence="1" key="1">
    <citation type="submission" date="2020-11" db="EMBL/GenBank/DDBJ databases">
        <authorList>
            <consortium name="DOE Joint Genome Institute"/>
            <person name="Ahrendt S."/>
            <person name="Riley R."/>
            <person name="Andreopoulos W."/>
            <person name="Labutti K."/>
            <person name="Pangilinan J."/>
            <person name="Ruiz-Duenas F.J."/>
            <person name="Barrasa J.M."/>
            <person name="Sanchez-Garcia M."/>
            <person name="Camarero S."/>
            <person name="Miyauchi S."/>
            <person name="Serrano A."/>
            <person name="Linde D."/>
            <person name="Babiker R."/>
            <person name="Drula E."/>
            <person name="Ayuso-Fernandez I."/>
            <person name="Pacheco R."/>
            <person name="Padilla G."/>
            <person name="Ferreira P."/>
            <person name="Barriuso J."/>
            <person name="Kellner H."/>
            <person name="Castanera R."/>
            <person name="Alfaro M."/>
            <person name="Ramirez L."/>
            <person name="Pisabarro A.G."/>
            <person name="Kuo A."/>
            <person name="Tritt A."/>
            <person name="Lipzen A."/>
            <person name="He G."/>
            <person name="Yan M."/>
            <person name="Ng V."/>
            <person name="Cullen D."/>
            <person name="Martin F."/>
            <person name="Rosso M.-N."/>
            <person name="Henrissat B."/>
            <person name="Hibbett D."/>
            <person name="Martinez A.T."/>
            <person name="Grigoriev I.V."/>
        </authorList>
    </citation>
    <scope>NUCLEOTIDE SEQUENCE</scope>
    <source>
        <strain evidence="1">MF-IS2</strain>
    </source>
</reference>
<accession>A0A9P5WZG9</accession>
<protein>
    <recommendedName>
        <fullName evidence="3">Chromo domain-containing protein</fullName>
    </recommendedName>
</protein>
<dbReference type="SUPFAM" id="SSF54160">
    <property type="entry name" value="Chromo domain-like"/>
    <property type="match status" value="1"/>
</dbReference>
<dbReference type="Proteomes" id="UP000807342">
    <property type="component" value="Unassembled WGS sequence"/>
</dbReference>
<feature type="non-terminal residue" evidence="1">
    <location>
        <position position="1"/>
    </location>
</feature>